<evidence type="ECO:0000313" key="2">
    <source>
        <dbReference type="EMBL" id="RIT36869.1"/>
    </source>
</evidence>
<gene>
    <name evidence="2" type="ORF">D2E76_16605</name>
</gene>
<organism evidence="2 3">
    <name type="scientific">Mycobacteroides abscessus</name>
    <dbReference type="NCBI Taxonomy" id="36809"/>
    <lineage>
        <taxon>Bacteria</taxon>
        <taxon>Bacillati</taxon>
        <taxon>Actinomycetota</taxon>
        <taxon>Actinomycetes</taxon>
        <taxon>Mycobacteriales</taxon>
        <taxon>Mycobacteriaceae</taxon>
        <taxon>Mycobacteroides</taxon>
    </lineage>
</organism>
<evidence type="ECO:0000256" key="1">
    <source>
        <dbReference type="SAM" id="MobiDB-lite"/>
    </source>
</evidence>
<sequence>MIHDRYNDVMAKLDEAVNETVAEASKYTENGAPSPIYANTIAKTKEAVGHAKAQITKHQQNMKKDSQTTLKYSEAAKEEAAESGARIAGTETRFAI</sequence>
<feature type="region of interest" description="Disordered" evidence="1">
    <location>
        <begin position="56"/>
        <end position="96"/>
    </location>
</feature>
<name>A0ABD7HM85_9MYCO</name>
<evidence type="ECO:0000313" key="3">
    <source>
        <dbReference type="Proteomes" id="UP000284557"/>
    </source>
</evidence>
<proteinExistence type="predicted"/>
<protein>
    <submittedName>
        <fullName evidence="2">Uncharacterized protein</fullName>
    </submittedName>
</protein>
<dbReference type="EMBL" id="QXBN01000012">
    <property type="protein sequence ID" value="RIT36869.1"/>
    <property type="molecule type" value="Genomic_DNA"/>
</dbReference>
<reference evidence="2 3" key="1">
    <citation type="submission" date="2018-08" db="EMBL/GenBank/DDBJ databases">
        <title>Linezolid Resistance in Mycobacterium abscessus: MIC Distribution and Comprehensive Investigation of Resistance Mechanisms.</title>
        <authorList>
            <person name="Ye M."/>
            <person name="Xu L."/>
            <person name="Zou Y."/>
            <person name="Li B."/>
            <person name="Guo Q."/>
            <person name="Zhang Y."/>
            <person name="Zhan M."/>
            <person name="Xu B."/>
            <person name="Yu F."/>
            <person name="Zhang Z."/>
            <person name="Chu H."/>
        </authorList>
    </citation>
    <scope>NUCLEOTIDE SEQUENCE [LARGE SCALE GENOMIC DNA]</scope>
    <source>
        <strain evidence="2 3">G143</strain>
    </source>
</reference>
<comment type="caution">
    <text evidence="2">The sequence shown here is derived from an EMBL/GenBank/DDBJ whole genome shotgun (WGS) entry which is preliminary data.</text>
</comment>
<dbReference type="Proteomes" id="UP000284557">
    <property type="component" value="Unassembled WGS sequence"/>
</dbReference>
<dbReference type="AlphaFoldDB" id="A0ABD7HM85"/>
<accession>A0ABD7HM85</accession>